<name>A0A8J9Y3U8_9NEOP</name>
<organism evidence="1 2">
    <name type="scientific">Brenthis ino</name>
    <name type="common">lesser marbled fritillary</name>
    <dbReference type="NCBI Taxonomy" id="405034"/>
    <lineage>
        <taxon>Eukaryota</taxon>
        <taxon>Metazoa</taxon>
        <taxon>Ecdysozoa</taxon>
        <taxon>Arthropoda</taxon>
        <taxon>Hexapoda</taxon>
        <taxon>Insecta</taxon>
        <taxon>Pterygota</taxon>
        <taxon>Neoptera</taxon>
        <taxon>Endopterygota</taxon>
        <taxon>Lepidoptera</taxon>
        <taxon>Glossata</taxon>
        <taxon>Ditrysia</taxon>
        <taxon>Papilionoidea</taxon>
        <taxon>Nymphalidae</taxon>
        <taxon>Heliconiinae</taxon>
        <taxon>Argynnini</taxon>
        <taxon>Brenthis</taxon>
    </lineage>
</organism>
<evidence type="ECO:0000313" key="1">
    <source>
        <dbReference type="EMBL" id="CAH0716354.1"/>
    </source>
</evidence>
<dbReference type="Gene3D" id="3.40.50.1000">
    <property type="entry name" value="HAD superfamily/HAD-like"/>
    <property type="match status" value="1"/>
</dbReference>
<dbReference type="InterPro" id="IPR023214">
    <property type="entry name" value="HAD_sf"/>
</dbReference>
<dbReference type="EMBL" id="OV170231">
    <property type="protein sequence ID" value="CAH0716354.1"/>
    <property type="molecule type" value="Genomic_DNA"/>
</dbReference>
<gene>
    <name evidence="1" type="ORF">BINO364_LOCUS3141</name>
</gene>
<accession>A0A8J9Y3U8</accession>
<reference evidence="1" key="1">
    <citation type="submission" date="2021-12" db="EMBL/GenBank/DDBJ databases">
        <authorList>
            <person name="Martin H S."/>
        </authorList>
    </citation>
    <scope>NUCLEOTIDE SEQUENCE</scope>
</reference>
<evidence type="ECO:0000313" key="2">
    <source>
        <dbReference type="Proteomes" id="UP000838878"/>
    </source>
</evidence>
<dbReference type="OrthoDB" id="444127at2759"/>
<dbReference type="NCBIfam" id="TIGR02252">
    <property type="entry name" value="DREG-2"/>
    <property type="match status" value="1"/>
</dbReference>
<keyword evidence="2" id="KW-1185">Reference proteome</keyword>
<dbReference type="Gene3D" id="1.10.150.720">
    <property type="entry name" value="Haloacid dehalogenase-like hydrolase"/>
    <property type="match status" value="1"/>
</dbReference>
<dbReference type="InterPro" id="IPR011949">
    <property type="entry name" value="HAD-SF_hydro_IA_REG-2-like"/>
</dbReference>
<evidence type="ECO:0008006" key="3">
    <source>
        <dbReference type="Google" id="ProtNLM"/>
    </source>
</evidence>
<dbReference type="InterPro" id="IPR036412">
    <property type="entry name" value="HAD-like_sf"/>
</dbReference>
<dbReference type="InterPro" id="IPR044924">
    <property type="entry name" value="HAD-SF_hydro_IA_REG-2-like_cap"/>
</dbReference>
<dbReference type="NCBIfam" id="TIGR01549">
    <property type="entry name" value="HAD-SF-IA-v1"/>
    <property type="match status" value="1"/>
</dbReference>
<protein>
    <recommendedName>
        <fullName evidence="3">Haloacid dehalogenase-like hydrolase domain-containing protein 3</fullName>
    </recommendedName>
</protein>
<dbReference type="InterPro" id="IPR006439">
    <property type="entry name" value="HAD-SF_hydro_IA"/>
</dbReference>
<dbReference type="PANTHER" id="PTHR46191:SF2">
    <property type="entry name" value="HALOACID DEHALOGENASE-LIKE HYDROLASE DOMAIN-CONTAINING PROTEIN 3"/>
    <property type="match status" value="1"/>
</dbReference>
<dbReference type="GO" id="GO:0005634">
    <property type="term" value="C:nucleus"/>
    <property type="evidence" value="ECO:0007669"/>
    <property type="project" value="TreeGrafter"/>
</dbReference>
<dbReference type="Proteomes" id="UP000838878">
    <property type="component" value="Chromosome 11"/>
</dbReference>
<dbReference type="Pfam" id="PF00702">
    <property type="entry name" value="Hydrolase"/>
    <property type="match status" value="1"/>
</dbReference>
<dbReference type="PANTHER" id="PTHR46191">
    <property type="match status" value="1"/>
</dbReference>
<sequence>MSNEYPNFGKNTISWEQWWSRIIEMTFRGELDNENINKVSRKLIEDYKTTTCWLKAEGADDLICSLKKSGITIGVISNFDPRLKDVLFNLGMSSWFEFVLTSYEVGISKPDKKIFELAEARCKTKVLSSQCLHIGDDIKNDFDGAQAAGWQALLLIDEANADLQTPKKRYSSLTDIHKYIERNNLYFN</sequence>
<feature type="non-terminal residue" evidence="1">
    <location>
        <position position="188"/>
    </location>
</feature>
<dbReference type="SUPFAM" id="SSF56784">
    <property type="entry name" value="HAD-like"/>
    <property type="match status" value="1"/>
</dbReference>
<dbReference type="InterPro" id="IPR051828">
    <property type="entry name" value="HAD-like_hydrolase_domain"/>
</dbReference>
<dbReference type="AlphaFoldDB" id="A0A8J9Y3U8"/>
<proteinExistence type="predicted"/>